<accession>A0ACC2HQT2</accession>
<protein>
    <submittedName>
        <fullName evidence="1">Uncharacterized protein</fullName>
    </submittedName>
</protein>
<reference evidence="1" key="1">
    <citation type="submission" date="2022-11" db="EMBL/GenBank/DDBJ databases">
        <title>Genome Sequence of Boeremia exigua.</title>
        <authorList>
            <person name="Buettner E."/>
        </authorList>
    </citation>
    <scope>NUCLEOTIDE SEQUENCE</scope>
    <source>
        <strain evidence="1">CU02</strain>
    </source>
</reference>
<proteinExistence type="predicted"/>
<comment type="caution">
    <text evidence="1">The sequence shown here is derived from an EMBL/GenBank/DDBJ whole genome shotgun (WGS) entry which is preliminary data.</text>
</comment>
<name>A0ACC2HQT2_9PLEO</name>
<gene>
    <name evidence="1" type="ORF">OPT61_g10221</name>
</gene>
<organism evidence="1 2">
    <name type="scientific">Boeremia exigua</name>
    <dbReference type="NCBI Taxonomy" id="749465"/>
    <lineage>
        <taxon>Eukaryota</taxon>
        <taxon>Fungi</taxon>
        <taxon>Dikarya</taxon>
        <taxon>Ascomycota</taxon>
        <taxon>Pezizomycotina</taxon>
        <taxon>Dothideomycetes</taxon>
        <taxon>Pleosporomycetidae</taxon>
        <taxon>Pleosporales</taxon>
        <taxon>Pleosporineae</taxon>
        <taxon>Didymellaceae</taxon>
        <taxon>Boeremia</taxon>
    </lineage>
</organism>
<dbReference type="EMBL" id="JAPHNI010001532">
    <property type="protein sequence ID" value="KAJ8105370.1"/>
    <property type="molecule type" value="Genomic_DNA"/>
</dbReference>
<evidence type="ECO:0000313" key="2">
    <source>
        <dbReference type="Proteomes" id="UP001153331"/>
    </source>
</evidence>
<keyword evidence="2" id="KW-1185">Reference proteome</keyword>
<evidence type="ECO:0000313" key="1">
    <source>
        <dbReference type="EMBL" id="KAJ8105370.1"/>
    </source>
</evidence>
<sequence length="79" mass="8434">MSKDLAALELLSAAPTGPTAVERRKRRPHWTALCARVRLPHACSTLIDAKAASGPIGPWLASCSSGRRVATLVTQQPFL</sequence>
<dbReference type="Proteomes" id="UP001153331">
    <property type="component" value="Unassembled WGS sequence"/>
</dbReference>